<dbReference type="PANTHER" id="PTHR47864">
    <property type="entry name" value="TRANSMEMBRANE PROTEIN"/>
    <property type="match status" value="1"/>
</dbReference>
<keyword evidence="1" id="KW-0472">Membrane</keyword>
<dbReference type="Proteomes" id="UP000077755">
    <property type="component" value="Chromosome 7"/>
</dbReference>
<dbReference type="PANTHER" id="PTHR47864:SF2">
    <property type="entry name" value="MYB_SANT-LIKE DNA-BINDING DOMAIN PROTEIN"/>
    <property type="match status" value="1"/>
</dbReference>
<dbReference type="InterPro" id="IPR055314">
    <property type="entry name" value="At2g29880-like"/>
</dbReference>
<evidence type="ECO:0000256" key="1">
    <source>
        <dbReference type="SAM" id="Phobius"/>
    </source>
</evidence>
<gene>
    <name evidence="2" type="ORF">DCAR_0727547</name>
</gene>
<evidence type="ECO:0000313" key="3">
    <source>
        <dbReference type="Proteomes" id="UP000077755"/>
    </source>
</evidence>
<keyword evidence="3" id="KW-1185">Reference proteome</keyword>
<accession>A0AAF0XHW6</accession>
<dbReference type="EMBL" id="CP093349">
    <property type="protein sequence ID" value="WOH08110.1"/>
    <property type="molecule type" value="Genomic_DNA"/>
</dbReference>
<organism evidence="2 3">
    <name type="scientific">Daucus carota subsp. sativus</name>
    <name type="common">Carrot</name>
    <dbReference type="NCBI Taxonomy" id="79200"/>
    <lineage>
        <taxon>Eukaryota</taxon>
        <taxon>Viridiplantae</taxon>
        <taxon>Streptophyta</taxon>
        <taxon>Embryophyta</taxon>
        <taxon>Tracheophyta</taxon>
        <taxon>Spermatophyta</taxon>
        <taxon>Magnoliopsida</taxon>
        <taxon>eudicotyledons</taxon>
        <taxon>Gunneridae</taxon>
        <taxon>Pentapetalae</taxon>
        <taxon>asterids</taxon>
        <taxon>campanulids</taxon>
        <taxon>Apiales</taxon>
        <taxon>Apiaceae</taxon>
        <taxon>Apioideae</taxon>
        <taxon>Scandiceae</taxon>
        <taxon>Daucinae</taxon>
        <taxon>Daucus</taxon>
        <taxon>Daucus sect. Daucus</taxon>
    </lineage>
</organism>
<evidence type="ECO:0000313" key="2">
    <source>
        <dbReference type="EMBL" id="WOH08110.1"/>
    </source>
</evidence>
<sequence>MGDACQENDNPKGKTAGYKTWTIEESNELLNLMVDAAKRGWRDSNGLFTKVTVGKKILPVLNEKLGCQRTHPQYVSHPITKKFTAPDEVWEEYFKSIKSIKVILPKFVIKSYDTIPAPKKKLNAPLRGDESDVATKCLIFYNLKKKFDHRVFCFSHHRIQLCLAILAWVISFITMEAQFFGSPLKSSLDSVEISVCQQCKEWVESSSHQYQQLRQAL</sequence>
<protein>
    <recommendedName>
        <fullName evidence="4">Myb/SANT-like domain-containing protein</fullName>
    </recommendedName>
</protein>
<evidence type="ECO:0008006" key="4">
    <source>
        <dbReference type="Google" id="ProtNLM"/>
    </source>
</evidence>
<dbReference type="AlphaFoldDB" id="A0AAF0XHW6"/>
<reference evidence="2" key="1">
    <citation type="journal article" date="2016" name="Nat. Genet.">
        <title>A high-quality carrot genome assembly provides new insights into carotenoid accumulation and asterid genome evolution.</title>
        <authorList>
            <person name="Iorizzo M."/>
            <person name="Ellison S."/>
            <person name="Senalik D."/>
            <person name="Zeng P."/>
            <person name="Satapoomin P."/>
            <person name="Huang J."/>
            <person name="Bowman M."/>
            <person name="Iovene M."/>
            <person name="Sanseverino W."/>
            <person name="Cavagnaro P."/>
            <person name="Yildiz M."/>
            <person name="Macko-Podgorni A."/>
            <person name="Moranska E."/>
            <person name="Grzebelus E."/>
            <person name="Grzebelus D."/>
            <person name="Ashrafi H."/>
            <person name="Zheng Z."/>
            <person name="Cheng S."/>
            <person name="Spooner D."/>
            <person name="Van Deynze A."/>
            <person name="Simon P."/>
        </authorList>
    </citation>
    <scope>NUCLEOTIDE SEQUENCE</scope>
    <source>
        <tissue evidence="2">Leaf</tissue>
    </source>
</reference>
<keyword evidence="1" id="KW-1133">Transmembrane helix</keyword>
<name>A0AAF0XHW6_DAUCS</name>
<proteinExistence type="predicted"/>
<reference evidence="2" key="2">
    <citation type="submission" date="2022-03" db="EMBL/GenBank/DDBJ databases">
        <title>Draft title - Genomic analysis of global carrot germplasm unveils the trajectory of domestication and the origin of high carotenoid orange carrot.</title>
        <authorList>
            <person name="Iorizzo M."/>
            <person name="Ellison S."/>
            <person name="Senalik D."/>
            <person name="Macko-Podgorni A."/>
            <person name="Grzebelus D."/>
            <person name="Bostan H."/>
            <person name="Rolling W."/>
            <person name="Curaba J."/>
            <person name="Simon P."/>
        </authorList>
    </citation>
    <scope>NUCLEOTIDE SEQUENCE</scope>
    <source>
        <tissue evidence="2">Leaf</tissue>
    </source>
</reference>
<keyword evidence="1" id="KW-0812">Transmembrane</keyword>
<feature type="transmembrane region" description="Helical" evidence="1">
    <location>
        <begin position="159"/>
        <end position="180"/>
    </location>
</feature>